<accession>A0A9D5BUB9</accession>
<organism evidence="2 3">
    <name type="scientific">Dioscorea zingiberensis</name>
    <dbReference type="NCBI Taxonomy" id="325984"/>
    <lineage>
        <taxon>Eukaryota</taxon>
        <taxon>Viridiplantae</taxon>
        <taxon>Streptophyta</taxon>
        <taxon>Embryophyta</taxon>
        <taxon>Tracheophyta</taxon>
        <taxon>Spermatophyta</taxon>
        <taxon>Magnoliopsida</taxon>
        <taxon>Liliopsida</taxon>
        <taxon>Dioscoreales</taxon>
        <taxon>Dioscoreaceae</taxon>
        <taxon>Dioscorea</taxon>
    </lineage>
</organism>
<evidence type="ECO:0000313" key="2">
    <source>
        <dbReference type="EMBL" id="KAJ0960952.1"/>
    </source>
</evidence>
<reference evidence="2 3" key="1">
    <citation type="journal article" date="2022" name="Hortic Res">
        <title>The genome of Dioscorea zingiberensis sheds light on the biosynthesis, origin and evolution of the medicinally important diosgenin saponins.</title>
        <authorList>
            <person name="Li Y."/>
            <person name="Tan C."/>
            <person name="Li Z."/>
            <person name="Guo J."/>
            <person name="Li S."/>
            <person name="Chen X."/>
            <person name="Wang C."/>
            <person name="Dai X."/>
            <person name="Yang H."/>
            <person name="Song W."/>
            <person name="Hou L."/>
            <person name="Xu J."/>
            <person name="Tong Z."/>
            <person name="Xu A."/>
            <person name="Yuan X."/>
            <person name="Wang W."/>
            <person name="Yang Q."/>
            <person name="Chen L."/>
            <person name="Sun Z."/>
            <person name="Wang K."/>
            <person name="Pan B."/>
            <person name="Chen J."/>
            <person name="Bao Y."/>
            <person name="Liu F."/>
            <person name="Qi X."/>
            <person name="Gang D.R."/>
            <person name="Wen J."/>
            <person name="Li J."/>
        </authorList>
    </citation>
    <scope>NUCLEOTIDE SEQUENCE [LARGE SCALE GENOMIC DNA]</scope>
    <source>
        <strain evidence="2">Dzin_1.0</strain>
    </source>
</reference>
<evidence type="ECO:0000256" key="1">
    <source>
        <dbReference type="ARBA" id="ARBA00008668"/>
    </source>
</evidence>
<dbReference type="Proteomes" id="UP001085076">
    <property type="component" value="Unassembled WGS sequence"/>
</dbReference>
<name>A0A9D5BUB9_9LILI</name>
<dbReference type="InterPro" id="IPR036514">
    <property type="entry name" value="SGNH_hydro_sf"/>
</dbReference>
<comment type="caution">
    <text evidence="2">The sequence shown here is derived from an EMBL/GenBank/DDBJ whole genome shotgun (WGS) entry which is preliminary data.</text>
</comment>
<evidence type="ECO:0000313" key="3">
    <source>
        <dbReference type="Proteomes" id="UP001085076"/>
    </source>
</evidence>
<dbReference type="Gene3D" id="3.40.50.1110">
    <property type="entry name" value="SGNH hydrolase"/>
    <property type="match status" value="1"/>
</dbReference>
<gene>
    <name evidence="2" type="ORF">J5N97_001164</name>
</gene>
<dbReference type="OrthoDB" id="689915at2759"/>
<keyword evidence="3" id="KW-1185">Reference proteome</keyword>
<dbReference type="PANTHER" id="PTHR22835">
    <property type="entry name" value="ZINC FINGER FYVE DOMAIN CONTAINING PROTEIN"/>
    <property type="match status" value="1"/>
</dbReference>
<dbReference type="AlphaFoldDB" id="A0A9D5BUB9"/>
<protein>
    <submittedName>
        <fullName evidence="2">Uncharacterized protein</fullName>
    </submittedName>
</protein>
<dbReference type="EMBL" id="JAGGNH010000050">
    <property type="protein sequence ID" value="KAJ0960952.1"/>
    <property type="molecule type" value="Genomic_DNA"/>
</dbReference>
<dbReference type="PANTHER" id="PTHR22835:SF663">
    <property type="entry name" value="LIPASE-LIKE"/>
    <property type="match status" value="1"/>
</dbReference>
<proteinExistence type="inferred from homology"/>
<comment type="similarity">
    <text evidence="1">Belongs to the 'GDSL' lipolytic enzyme family.</text>
</comment>
<sequence length="152" mass="16883">MNTSPPTIVQAIGSSLENLFASFESPHRTASAIAVFDLNLFALVREIARSEIHCESSSIKRGMFHAIISFGDLLTDTGNLLFALNNSHRVNRLPYGETFFYHPTGRFSDGRLIADIIANAVGLPFLAQYLLHYGDGRSFKKGLTSLWQELLH</sequence>